<feature type="compositionally biased region" description="Low complexity" evidence="3">
    <location>
        <begin position="207"/>
        <end position="216"/>
    </location>
</feature>
<dbReference type="PANTHER" id="PTHR24055">
    <property type="entry name" value="MITOGEN-ACTIVATED PROTEIN KINASE"/>
    <property type="match status" value="1"/>
</dbReference>
<feature type="region of interest" description="Disordered" evidence="3">
    <location>
        <begin position="636"/>
        <end position="670"/>
    </location>
</feature>
<dbReference type="Pfam" id="PF00069">
    <property type="entry name" value="Pkinase"/>
    <property type="match status" value="2"/>
</dbReference>
<protein>
    <recommendedName>
        <fullName evidence="4">Protein kinase domain-containing protein</fullName>
    </recommendedName>
</protein>
<proteinExistence type="predicted"/>
<sequence>MEDRYDYLGNISSGAYGHIFRVWDRACGTARACKAIREAHTNEQVMRMVLREIRLLRTLPPHPNIVRLIESFSSPSKRVYMIFELAERSLFDELSRHPGRRLPPACVKAVAWQLLQALLHCHRNNVVHRDVKPANVLLMSPPGGGGGGGGGGGLRGGSFSDYSDTGLPAGAVQLCDFGFARRILPPPCLLAKRGKAQPRPRPRPWSRARQAAQAVAEVDDDDAAGGAQEGRTLAEAAGMSSYIMTRWYRPPEVLVGDAYGTPVDVWAFGATIAELAAGRPLFPGYSSVDQLSLIQRCLGPLAPRQAARLLQQDSRMQMMWGREPRRAYTLRQLLPDLEPRLFELVSACLHMDPTRRPAVEELLSYPYFWDVQSVLLSDRHAVHCSSQAEHGPSRACDAPSCPTCAVHGTTTPSRYGMDCADASQRPPAPLADDLLLPGGGDGVDGGGGDPMACAALAALRSWQRLQATAAAAPPVGAAAVNGAAHVHCASTAAATPANIAAAAAAAAAPRCNSARKLLTRTAAANPACAAAGACLLRAGAAGGATAPSGACCRQAASVVDVEAAAARVGTAAAADGTVEAAFVPPVSYALASAGSDSARSLPSLPLPGPTDEPPTAYVTGPTVVVVVDDELTLGPSRSRLGLAPGPTVAPVGGSRAKGDERVPQPPVYDSSPPATGNFVACFRWSMTRCSAASGADSAATVVDAAAPPPSVAPPPPLLPPLAVVQIGAADAGGAAKAVAECDWTAGTNAADQLTLLSMSLPLPLAPPPALPPPPPHPVDVTSCLEASVCTPAGTDAAGPAASLARSRSVAAPTSVPFQDPRLQATWGPGPGPGQAPAGPHHASEPANCVRPRRDSSFDDAGMGTWSPAVPARGAQPPDLPYAPRTLRLPARRAPKPTGGPAVAELKAAAHSPHNSSRPPLFPAGPRPSSPTVRLQGAESLPAPVNRVLASPVLPAATVLAHALSEIAAAPLPGQSYGKTARASHAAKALLAPSRGDKTASGSRSRSRSRSRSGSESGGASGSRSRQGQVSSANGSSGTATPATSLRKAVFRALSGARGSKSNSCKGASSSISSEASAAGACGTAMVGCLPGASALLASLGLGPAGGTPQPQKDRRPGVRSEGGGAAGTCPAARGSPAAQLLSSGALAGATATATSPFATRTAAAPVVGPSRPKHRGGNSDLPSRHEPAANRTPPPPRILTALAPALSTNPESRSRSSRSRSAAAAPGATQILAGDSPEACAHSTRLLTPAHAAIPAARFAVSGSPRGGSPTASLPSGACALFGAGDYISSDLTLAAQPSLGFSEGASPQATSTSASSRVSVALETSTALKKALPALTEGPSGQAVTQLGGGRLSAGAAEGSLPDAQSPQGLAASCGSARAAAAGANEGGGVGAGRRGGVGAQALRSVRLLLSAVSRWGA</sequence>
<keyword evidence="6" id="KW-1185">Reference proteome</keyword>
<comment type="caution">
    <text evidence="5">The sequence shown here is derived from an EMBL/GenBank/DDBJ whole genome shotgun (WGS) entry which is preliminary data.</text>
</comment>
<feature type="compositionally biased region" description="Pro residues" evidence="3">
    <location>
        <begin position="919"/>
        <end position="928"/>
    </location>
</feature>
<evidence type="ECO:0000259" key="4">
    <source>
        <dbReference type="PROSITE" id="PS50011"/>
    </source>
</evidence>
<accession>A0A835YDD2</accession>
<feature type="region of interest" description="Disordered" evidence="3">
    <location>
        <begin position="1103"/>
        <end position="1135"/>
    </location>
</feature>
<dbReference type="InterPro" id="IPR050117">
    <property type="entry name" value="MAPK"/>
</dbReference>
<feature type="region of interest" description="Disordered" evidence="3">
    <location>
        <begin position="988"/>
        <end position="1043"/>
    </location>
</feature>
<keyword evidence="2" id="KW-0067">ATP-binding</keyword>
<evidence type="ECO:0000313" key="6">
    <source>
        <dbReference type="Proteomes" id="UP000612055"/>
    </source>
</evidence>
<feature type="compositionally biased region" description="Polar residues" evidence="3">
    <location>
        <begin position="1032"/>
        <end position="1043"/>
    </location>
</feature>
<evidence type="ECO:0000256" key="1">
    <source>
        <dbReference type="ARBA" id="ARBA00022741"/>
    </source>
</evidence>
<feature type="compositionally biased region" description="Low complexity" evidence="3">
    <location>
        <begin position="1021"/>
        <end position="1031"/>
    </location>
</feature>
<gene>
    <name evidence="5" type="ORF">HYH03_003525</name>
</gene>
<feature type="region of interest" description="Disordered" evidence="3">
    <location>
        <begin position="1339"/>
        <end position="1370"/>
    </location>
</feature>
<evidence type="ECO:0000256" key="3">
    <source>
        <dbReference type="SAM" id="MobiDB-lite"/>
    </source>
</evidence>
<reference evidence="5" key="1">
    <citation type="journal article" date="2020" name="bioRxiv">
        <title>Comparative genomics of Chlamydomonas.</title>
        <authorList>
            <person name="Craig R.J."/>
            <person name="Hasan A.R."/>
            <person name="Ness R.W."/>
            <person name="Keightley P.D."/>
        </authorList>
    </citation>
    <scope>NUCLEOTIDE SEQUENCE</scope>
    <source>
        <strain evidence="5">CCAP 11/70</strain>
    </source>
</reference>
<name>A0A835YDD2_9CHLO</name>
<dbReference type="GO" id="GO:0004672">
    <property type="term" value="F:protein kinase activity"/>
    <property type="evidence" value="ECO:0007669"/>
    <property type="project" value="InterPro"/>
</dbReference>
<dbReference type="Gene3D" id="1.10.510.10">
    <property type="entry name" value="Transferase(Phosphotransferase) domain 1"/>
    <property type="match status" value="1"/>
</dbReference>
<feature type="region of interest" description="Disordered" evidence="3">
    <location>
        <begin position="1160"/>
        <end position="1235"/>
    </location>
</feature>
<dbReference type="SUPFAM" id="SSF56112">
    <property type="entry name" value="Protein kinase-like (PK-like)"/>
    <property type="match status" value="1"/>
</dbReference>
<dbReference type="InterPro" id="IPR011009">
    <property type="entry name" value="Kinase-like_dom_sf"/>
</dbReference>
<feature type="compositionally biased region" description="Basic residues" evidence="3">
    <location>
        <begin position="192"/>
        <end position="206"/>
    </location>
</feature>
<dbReference type="Gene3D" id="3.30.200.20">
    <property type="entry name" value="Phosphorylase Kinase, domain 1"/>
    <property type="match status" value="1"/>
</dbReference>
<dbReference type="PROSITE" id="PS00108">
    <property type="entry name" value="PROTEIN_KINASE_ST"/>
    <property type="match status" value="1"/>
</dbReference>
<organism evidence="5 6">
    <name type="scientific">Edaphochlamys debaryana</name>
    <dbReference type="NCBI Taxonomy" id="47281"/>
    <lineage>
        <taxon>Eukaryota</taxon>
        <taxon>Viridiplantae</taxon>
        <taxon>Chlorophyta</taxon>
        <taxon>core chlorophytes</taxon>
        <taxon>Chlorophyceae</taxon>
        <taxon>CS clade</taxon>
        <taxon>Chlamydomonadales</taxon>
        <taxon>Chlamydomonadales incertae sedis</taxon>
        <taxon>Edaphochlamys</taxon>
    </lineage>
</organism>
<dbReference type="InterPro" id="IPR000719">
    <property type="entry name" value="Prot_kinase_dom"/>
</dbReference>
<dbReference type="InterPro" id="IPR008271">
    <property type="entry name" value="Ser/Thr_kinase_AS"/>
</dbReference>
<dbReference type="OrthoDB" id="550242at2759"/>
<keyword evidence="1" id="KW-0547">Nucleotide-binding</keyword>
<dbReference type="EMBL" id="JAEHOE010000009">
    <property type="protein sequence ID" value="KAG2498786.1"/>
    <property type="molecule type" value="Genomic_DNA"/>
</dbReference>
<evidence type="ECO:0000313" key="5">
    <source>
        <dbReference type="EMBL" id="KAG2498786.1"/>
    </source>
</evidence>
<dbReference type="SMART" id="SM00220">
    <property type="entry name" value="S_TKc"/>
    <property type="match status" value="1"/>
</dbReference>
<dbReference type="Proteomes" id="UP000612055">
    <property type="component" value="Unassembled WGS sequence"/>
</dbReference>
<feature type="region of interest" description="Disordered" evidence="3">
    <location>
        <begin position="811"/>
        <end position="935"/>
    </location>
</feature>
<feature type="domain" description="Protein kinase" evidence="4">
    <location>
        <begin position="5"/>
        <end position="368"/>
    </location>
</feature>
<feature type="region of interest" description="Disordered" evidence="3">
    <location>
        <begin position="191"/>
        <end position="226"/>
    </location>
</feature>
<dbReference type="GO" id="GO:0005524">
    <property type="term" value="F:ATP binding"/>
    <property type="evidence" value="ECO:0007669"/>
    <property type="project" value="UniProtKB-KW"/>
</dbReference>
<dbReference type="PROSITE" id="PS50011">
    <property type="entry name" value="PROTEIN_KINASE_DOM"/>
    <property type="match status" value="1"/>
</dbReference>
<evidence type="ECO:0000256" key="2">
    <source>
        <dbReference type="ARBA" id="ARBA00022840"/>
    </source>
</evidence>